<evidence type="ECO:0000313" key="5">
    <source>
        <dbReference type="Proteomes" id="UP000281553"/>
    </source>
</evidence>
<gene>
    <name evidence="4" type="ORF">DILT_LOCUS9548</name>
</gene>
<dbReference type="InterPro" id="IPR011705">
    <property type="entry name" value="BACK"/>
</dbReference>
<evidence type="ECO:0000256" key="2">
    <source>
        <dbReference type="ARBA" id="ARBA00022737"/>
    </source>
</evidence>
<evidence type="ECO:0000256" key="1">
    <source>
        <dbReference type="ARBA" id="ARBA00022441"/>
    </source>
</evidence>
<evidence type="ECO:0000259" key="3">
    <source>
        <dbReference type="Pfam" id="PF07707"/>
    </source>
</evidence>
<dbReference type="PANTHER" id="PTHR24412:SF489">
    <property type="entry name" value="RING FINGER DOMAIN AND KELCH REPEAT-CONTAINING PROTEIN DDB_G0271372"/>
    <property type="match status" value="1"/>
</dbReference>
<dbReference type="Pfam" id="PF07707">
    <property type="entry name" value="BACK"/>
    <property type="match status" value="1"/>
</dbReference>
<feature type="domain" description="BACK" evidence="3">
    <location>
        <begin position="58"/>
        <end position="130"/>
    </location>
</feature>
<keyword evidence="5" id="KW-1185">Reference proteome</keyword>
<reference evidence="4 5" key="1">
    <citation type="submission" date="2018-11" db="EMBL/GenBank/DDBJ databases">
        <authorList>
            <consortium name="Pathogen Informatics"/>
        </authorList>
    </citation>
    <scope>NUCLEOTIDE SEQUENCE [LARGE SCALE GENOMIC DNA]</scope>
</reference>
<dbReference type="Gene3D" id="2.120.10.80">
    <property type="entry name" value="Kelch-type beta propeller"/>
    <property type="match status" value="1"/>
</dbReference>
<keyword evidence="1" id="KW-0880">Kelch repeat</keyword>
<proteinExistence type="predicted"/>
<dbReference type="OrthoDB" id="8185403at2759"/>
<keyword evidence="2" id="KW-0677">Repeat</keyword>
<evidence type="ECO:0000313" key="4">
    <source>
        <dbReference type="EMBL" id="VDN13717.1"/>
    </source>
</evidence>
<name>A0A3P7LPW8_DIBLA</name>
<accession>A0A3P7LPW8</accession>
<dbReference type="SUPFAM" id="SSF117281">
    <property type="entry name" value="Kelch motif"/>
    <property type="match status" value="1"/>
</dbReference>
<dbReference type="Gene3D" id="1.25.40.420">
    <property type="match status" value="1"/>
</dbReference>
<dbReference type="Proteomes" id="UP000281553">
    <property type="component" value="Unassembled WGS sequence"/>
</dbReference>
<sequence>MVNPEVQLFEDEFPLAQCCPKLNELRLAQELTDLTIRVGSFFSTTMFIVEGKQRCACAQTYCGRQDFFVTRGDVLLSMLRDDKLQVDNEEKVFDAIKRWVRPAGNLDEERIAHAPELLRVVRWSQTKHRFRKRLMENDDLIGSSTACLIWHHLPEMRERRAEAAAVALSDGRVVVFGGCDGRSSLASVKFCHLQADWSYITGADRSKGFWRSLEPMRTPRYLPAAVAFRDKIIVAGGLTVDKCGIHNAQRVVEVFHPPDAERPLGEWTSVADLLQPRRRFSPLVYKDRLYALGQHSPQKLFVSGNF</sequence>
<protein>
    <recommendedName>
        <fullName evidence="3">BACK domain-containing protein</fullName>
    </recommendedName>
</protein>
<dbReference type="EMBL" id="UYRU01057158">
    <property type="protein sequence ID" value="VDN13717.1"/>
    <property type="molecule type" value="Genomic_DNA"/>
</dbReference>
<dbReference type="InterPro" id="IPR015915">
    <property type="entry name" value="Kelch-typ_b-propeller"/>
</dbReference>
<dbReference type="PANTHER" id="PTHR24412">
    <property type="entry name" value="KELCH PROTEIN"/>
    <property type="match status" value="1"/>
</dbReference>
<dbReference type="AlphaFoldDB" id="A0A3P7LPW8"/>
<organism evidence="4 5">
    <name type="scientific">Dibothriocephalus latus</name>
    <name type="common">Fish tapeworm</name>
    <name type="synonym">Diphyllobothrium latum</name>
    <dbReference type="NCBI Taxonomy" id="60516"/>
    <lineage>
        <taxon>Eukaryota</taxon>
        <taxon>Metazoa</taxon>
        <taxon>Spiralia</taxon>
        <taxon>Lophotrochozoa</taxon>
        <taxon>Platyhelminthes</taxon>
        <taxon>Cestoda</taxon>
        <taxon>Eucestoda</taxon>
        <taxon>Diphyllobothriidea</taxon>
        <taxon>Diphyllobothriidae</taxon>
        <taxon>Dibothriocephalus</taxon>
    </lineage>
</organism>